<protein>
    <submittedName>
        <fullName evidence="3">Uncharacterized protein</fullName>
    </submittedName>
</protein>
<evidence type="ECO:0000256" key="2">
    <source>
        <dbReference type="SAM" id="SignalP"/>
    </source>
</evidence>
<accession>A0AAV7DYP6</accession>
<dbReference type="GO" id="GO:0031222">
    <property type="term" value="P:arabinan catabolic process"/>
    <property type="evidence" value="ECO:0007669"/>
    <property type="project" value="TreeGrafter"/>
</dbReference>
<evidence type="ECO:0000313" key="4">
    <source>
        <dbReference type="Proteomes" id="UP000825729"/>
    </source>
</evidence>
<proteinExistence type="predicted"/>
<comment type="caution">
    <text evidence="3">The sequence shown here is derived from an EMBL/GenBank/DDBJ whole genome shotgun (WGS) entry which is preliminary data.</text>
</comment>
<dbReference type="GO" id="GO:0045493">
    <property type="term" value="P:xylan catabolic process"/>
    <property type="evidence" value="ECO:0007669"/>
    <property type="project" value="InterPro"/>
</dbReference>
<keyword evidence="2" id="KW-0732">Signal</keyword>
<dbReference type="InterPro" id="IPR044993">
    <property type="entry name" value="BXL"/>
</dbReference>
<feature type="chain" id="PRO_5043361401" evidence="2">
    <location>
        <begin position="23"/>
        <end position="130"/>
    </location>
</feature>
<dbReference type="InterPro" id="IPR036962">
    <property type="entry name" value="Glyco_hydro_3_N_sf"/>
</dbReference>
<keyword evidence="4" id="KW-1185">Reference proteome</keyword>
<dbReference type="GO" id="GO:0009044">
    <property type="term" value="F:xylan 1,4-beta-xylosidase activity"/>
    <property type="evidence" value="ECO:0007669"/>
    <property type="project" value="InterPro"/>
</dbReference>
<evidence type="ECO:0000313" key="3">
    <source>
        <dbReference type="EMBL" id="KAG9441649.1"/>
    </source>
</evidence>
<sequence length="130" mass="14328">MASLQFFLLSLALAMTILSAESRTTFMSSSQSSSSKRFDRSDDISRKSSEPGRQIKHTEFRGLDFLLITGGPKLFMHGVSDVGHGTHFDQNVPGATSFPTVILTAASFNETLWKKIGQRQGQCTIWVTLV</sequence>
<dbReference type="PANTHER" id="PTHR42721:SF11">
    <property type="entry name" value="BETA-D-XYLOSIDASE 5-RELATED"/>
    <property type="match status" value="1"/>
</dbReference>
<dbReference type="PANTHER" id="PTHR42721">
    <property type="entry name" value="SUGAR HYDROLASE-RELATED"/>
    <property type="match status" value="1"/>
</dbReference>
<dbReference type="EMBL" id="JAINDJ010000007">
    <property type="protein sequence ID" value="KAG9441649.1"/>
    <property type="molecule type" value="Genomic_DNA"/>
</dbReference>
<feature type="signal peptide" evidence="2">
    <location>
        <begin position="1"/>
        <end position="22"/>
    </location>
</feature>
<dbReference type="Gene3D" id="3.20.20.300">
    <property type="entry name" value="Glycoside hydrolase, family 3, N-terminal domain"/>
    <property type="match status" value="1"/>
</dbReference>
<name>A0AAV7DYP6_ARIFI</name>
<dbReference type="GO" id="GO:0046556">
    <property type="term" value="F:alpha-L-arabinofuranosidase activity"/>
    <property type="evidence" value="ECO:0007669"/>
    <property type="project" value="TreeGrafter"/>
</dbReference>
<organism evidence="3 4">
    <name type="scientific">Aristolochia fimbriata</name>
    <name type="common">White veined hardy Dutchman's pipe vine</name>
    <dbReference type="NCBI Taxonomy" id="158543"/>
    <lineage>
        <taxon>Eukaryota</taxon>
        <taxon>Viridiplantae</taxon>
        <taxon>Streptophyta</taxon>
        <taxon>Embryophyta</taxon>
        <taxon>Tracheophyta</taxon>
        <taxon>Spermatophyta</taxon>
        <taxon>Magnoliopsida</taxon>
        <taxon>Magnoliidae</taxon>
        <taxon>Piperales</taxon>
        <taxon>Aristolochiaceae</taxon>
        <taxon>Aristolochia</taxon>
    </lineage>
</organism>
<feature type="region of interest" description="Disordered" evidence="1">
    <location>
        <begin position="26"/>
        <end position="51"/>
    </location>
</feature>
<feature type="compositionally biased region" description="Basic and acidic residues" evidence="1">
    <location>
        <begin position="36"/>
        <end position="50"/>
    </location>
</feature>
<reference evidence="3 4" key="1">
    <citation type="submission" date="2021-07" db="EMBL/GenBank/DDBJ databases">
        <title>The Aristolochia fimbriata genome: insights into angiosperm evolution, floral development and chemical biosynthesis.</title>
        <authorList>
            <person name="Jiao Y."/>
        </authorList>
    </citation>
    <scope>NUCLEOTIDE SEQUENCE [LARGE SCALE GENOMIC DNA]</scope>
    <source>
        <strain evidence="3">IBCAS-2021</strain>
        <tissue evidence="3">Leaf</tissue>
    </source>
</reference>
<dbReference type="AlphaFoldDB" id="A0AAV7DYP6"/>
<evidence type="ECO:0000256" key="1">
    <source>
        <dbReference type="SAM" id="MobiDB-lite"/>
    </source>
</evidence>
<gene>
    <name evidence="3" type="ORF">H6P81_017503</name>
</gene>
<dbReference type="Proteomes" id="UP000825729">
    <property type="component" value="Unassembled WGS sequence"/>
</dbReference>